<evidence type="ECO:0000313" key="15">
    <source>
        <dbReference type="Proteomes" id="UP000321046"/>
    </source>
</evidence>
<dbReference type="Proteomes" id="UP000321046">
    <property type="component" value="Unassembled WGS sequence"/>
</dbReference>
<dbReference type="PANTHER" id="PTHR30333">
    <property type="entry name" value="CYTOCHROME C-TYPE PROTEIN"/>
    <property type="match status" value="1"/>
</dbReference>
<dbReference type="Gene3D" id="1.10.3820.10">
    <property type="entry name" value="Di-heme elbow motif domain"/>
    <property type="match status" value="1"/>
</dbReference>
<sequence length="158" mass="17801">MSMNTIPAHIFGLFLAVGVGVLVGVGLFTFLYADGHAYLQDDPLVCANCHIMQPQYDSWMASSHQNVATCNDCHTPKGLIPKYISKADNGFRHAWAFTFDNFYEPIQIIPRNQRVLQNQCVHCHGDLVHPILDEDNNPQCVNCHFNVGHAGHQRPQRF</sequence>
<evidence type="ECO:0000256" key="8">
    <source>
        <dbReference type="ARBA" id="ARBA00022982"/>
    </source>
</evidence>
<keyword evidence="9 12" id="KW-1133">Transmembrane helix</keyword>
<accession>A0A5C6XB13</accession>
<evidence type="ECO:0000256" key="6">
    <source>
        <dbReference type="ARBA" id="ARBA00022692"/>
    </source>
</evidence>
<keyword evidence="5" id="KW-0349">Heme</keyword>
<evidence type="ECO:0000256" key="4">
    <source>
        <dbReference type="ARBA" id="ARBA00022475"/>
    </source>
</evidence>
<dbReference type="OrthoDB" id="9782159at2"/>
<reference evidence="14 15" key="1">
    <citation type="submission" date="2019-08" db="EMBL/GenBank/DDBJ databases">
        <title>Bradymonadales sp. TMQ2.</title>
        <authorList>
            <person name="Liang Q."/>
        </authorList>
    </citation>
    <scope>NUCLEOTIDE SEQUENCE [LARGE SCALE GENOMIC DNA]</scope>
    <source>
        <strain evidence="14 15">TMQ2</strain>
    </source>
</reference>
<dbReference type="GO" id="GO:0009055">
    <property type="term" value="F:electron transfer activity"/>
    <property type="evidence" value="ECO:0007669"/>
    <property type="project" value="TreeGrafter"/>
</dbReference>
<dbReference type="GO" id="GO:0022900">
    <property type="term" value="P:electron transport chain"/>
    <property type="evidence" value="ECO:0007669"/>
    <property type="project" value="InterPro"/>
</dbReference>
<gene>
    <name evidence="14" type="primary">nrfH</name>
    <name evidence="14" type="ORF">FRC96_12850</name>
</gene>
<keyword evidence="4" id="KW-1003">Cell membrane</keyword>
<comment type="similarity">
    <text evidence="2">Belongs to the NapC/NirT/NrfH family.</text>
</comment>
<evidence type="ECO:0000256" key="5">
    <source>
        <dbReference type="ARBA" id="ARBA00022617"/>
    </source>
</evidence>
<keyword evidence="6 12" id="KW-0812">Transmembrane</keyword>
<evidence type="ECO:0000256" key="3">
    <source>
        <dbReference type="ARBA" id="ARBA00022448"/>
    </source>
</evidence>
<evidence type="ECO:0000256" key="10">
    <source>
        <dbReference type="ARBA" id="ARBA00023004"/>
    </source>
</evidence>
<organism evidence="14 15">
    <name type="scientific">Lujinxingia vulgaris</name>
    <dbReference type="NCBI Taxonomy" id="2600176"/>
    <lineage>
        <taxon>Bacteria</taxon>
        <taxon>Deltaproteobacteria</taxon>
        <taxon>Bradymonadales</taxon>
        <taxon>Lujinxingiaceae</taxon>
        <taxon>Lujinxingia</taxon>
    </lineage>
</organism>
<dbReference type="GO" id="GO:0042279">
    <property type="term" value="F:nitrite reductase (cytochrome, ammonia-forming) activity"/>
    <property type="evidence" value="ECO:0007669"/>
    <property type="project" value="UniProtKB-EC"/>
</dbReference>
<evidence type="ECO:0000256" key="12">
    <source>
        <dbReference type="SAM" id="Phobius"/>
    </source>
</evidence>
<keyword evidence="11 12" id="KW-0472">Membrane</keyword>
<protein>
    <submittedName>
        <fullName evidence="14">Cytochrome c nitrite reductase small subunit</fullName>
        <ecNumber evidence="14">1.7.2.2</ecNumber>
    </submittedName>
</protein>
<proteinExistence type="inferred from homology"/>
<keyword evidence="14" id="KW-0560">Oxidoreductase</keyword>
<feature type="transmembrane region" description="Helical" evidence="12">
    <location>
        <begin position="6"/>
        <end position="33"/>
    </location>
</feature>
<dbReference type="GO" id="GO:0005886">
    <property type="term" value="C:plasma membrane"/>
    <property type="evidence" value="ECO:0007669"/>
    <property type="project" value="UniProtKB-SubCell"/>
</dbReference>
<dbReference type="AlphaFoldDB" id="A0A5C6XB13"/>
<dbReference type="GO" id="GO:0009061">
    <property type="term" value="P:anaerobic respiration"/>
    <property type="evidence" value="ECO:0007669"/>
    <property type="project" value="TreeGrafter"/>
</dbReference>
<dbReference type="GO" id="GO:0046872">
    <property type="term" value="F:metal ion binding"/>
    <property type="evidence" value="ECO:0007669"/>
    <property type="project" value="UniProtKB-KW"/>
</dbReference>
<evidence type="ECO:0000256" key="7">
    <source>
        <dbReference type="ARBA" id="ARBA00022723"/>
    </source>
</evidence>
<evidence type="ECO:0000256" key="9">
    <source>
        <dbReference type="ARBA" id="ARBA00022989"/>
    </source>
</evidence>
<dbReference type="InterPro" id="IPR005126">
    <property type="entry name" value="NapC/NirT_cyt_c_N"/>
</dbReference>
<comment type="subcellular location">
    <subcellularLocation>
        <location evidence="1">Cell membrane</location>
    </subcellularLocation>
</comment>
<evidence type="ECO:0000256" key="1">
    <source>
        <dbReference type="ARBA" id="ARBA00004236"/>
    </source>
</evidence>
<name>A0A5C6XB13_9DELT</name>
<dbReference type="PANTHER" id="PTHR30333:SF1">
    <property type="entry name" value="CYTOCHROME C-TYPE PROTEIN NAPC"/>
    <property type="match status" value="1"/>
</dbReference>
<keyword evidence="7" id="KW-0479">Metal-binding</keyword>
<dbReference type="SUPFAM" id="SSF48695">
    <property type="entry name" value="Multiheme cytochromes"/>
    <property type="match status" value="1"/>
</dbReference>
<dbReference type="InterPro" id="IPR017571">
    <property type="entry name" value="NrfH"/>
</dbReference>
<feature type="domain" description="NapC/NirT cytochrome c N-terminal" evidence="13">
    <location>
        <begin position="13"/>
        <end position="102"/>
    </location>
</feature>
<keyword evidence="8" id="KW-0249">Electron transport</keyword>
<dbReference type="EC" id="1.7.2.2" evidence="14"/>
<dbReference type="InterPro" id="IPR038266">
    <property type="entry name" value="NapC/NirT_cytc_sf"/>
</dbReference>
<dbReference type="InterPro" id="IPR036280">
    <property type="entry name" value="Multihaem_cyt_sf"/>
</dbReference>
<dbReference type="InterPro" id="IPR051174">
    <property type="entry name" value="Cytochrome_c-type_ET"/>
</dbReference>
<comment type="caution">
    <text evidence="14">The sequence shown here is derived from an EMBL/GenBank/DDBJ whole genome shotgun (WGS) entry which is preliminary data.</text>
</comment>
<evidence type="ECO:0000259" key="13">
    <source>
        <dbReference type="Pfam" id="PF03264"/>
    </source>
</evidence>
<evidence type="ECO:0000313" key="14">
    <source>
        <dbReference type="EMBL" id="TXD34508.1"/>
    </source>
</evidence>
<keyword evidence="3" id="KW-0813">Transport</keyword>
<dbReference type="EMBL" id="VOSL01000054">
    <property type="protein sequence ID" value="TXD34508.1"/>
    <property type="molecule type" value="Genomic_DNA"/>
</dbReference>
<evidence type="ECO:0000256" key="2">
    <source>
        <dbReference type="ARBA" id="ARBA00007395"/>
    </source>
</evidence>
<evidence type="ECO:0000256" key="11">
    <source>
        <dbReference type="ARBA" id="ARBA00023136"/>
    </source>
</evidence>
<dbReference type="NCBIfam" id="TIGR03153">
    <property type="entry name" value="cytochr_NrfH"/>
    <property type="match status" value="1"/>
</dbReference>
<keyword evidence="10" id="KW-0408">Iron</keyword>
<dbReference type="Pfam" id="PF03264">
    <property type="entry name" value="Cytochrom_NNT"/>
    <property type="match status" value="1"/>
</dbReference>